<sequence>MLLSRVTCHVVSIYTAGYVLKQLRLSTLLKGSNSSVLPGN</sequence>
<dbReference type="AlphaFoldDB" id="A0A0E9TVH7"/>
<proteinExistence type="predicted"/>
<dbReference type="EMBL" id="GBXM01050883">
    <property type="protein sequence ID" value="JAH57694.1"/>
    <property type="molecule type" value="Transcribed_RNA"/>
</dbReference>
<organism evidence="1">
    <name type="scientific">Anguilla anguilla</name>
    <name type="common">European freshwater eel</name>
    <name type="synonym">Muraena anguilla</name>
    <dbReference type="NCBI Taxonomy" id="7936"/>
    <lineage>
        <taxon>Eukaryota</taxon>
        <taxon>Metazoa</taxon>
        <taxon>Chordata</taxon>
        <taxon>Craniata</taxon>
        <taxon>Vertebrata</taxon>
        <taxon>Euteleostomi</taxon>
        <taxon>Actinopterygii</taxon>
        <taxon>Neopterygii</taxon>
        <taxon>Teleostei</taxon>
        <taxon>Anguilliformes</taxon>
        <taxon>Anguillidae</taxon>
        <taxon>Anguilla</taxon>
    </lineage>
</organism>
<reference evidence="1" key="1">
    <citation type="submission" date="2014-11" db="EMBL/GenBank/DDBJ databases">
        <authorList>
            <person name="Amaro Gonzalez C."/>
        </authorList>
    </citation>
    <scope>NUCLEOTIDE SEQUENCE</scope>
</reference>
<protein>
    <submittedName>
        <fullName evidence="1">Uncharacterized protein</fullName>
    </submittedName>
</protein>
<evidence type="ECO:0000313" key="1">
    <source>
        <dbReference type="EMBL" id="JAH57694.1"/>
    </source>
</evidence>
<reference evidence="1" key="2">
    <citation type="journal article" date="2015" name="Fish Shellfish Immunol.">
        <title>Early steps in the European eel (Anguilla anguilla)-Vibrio vulnificus interaction in the gills: Role of the RtxA13 toxin.</title>
        <authorList>
            <person name="Callol A."/>
            <person name="Pajuelo D."/>
            <person name="Ebbesson L."/>
            <person name="Teles M."/>
            <person name="MacKenzie S."/>
            <person name="Amaro C."/>
        </authorList>
    </citation>
    <scope>NUCLEOTIDE SEQUENCE</scope>
</reference>
<name>A0A0E9TVH7_ANGAN</name>
<accession>A0A0E9TVH7</accession>